<protein>
    <submittedName>
        <fullName evidence="2">Uncharacterized protein</fullName>
    </submittedName>
</protein>
<evidence type="ECO:0000313" key="2">
    <source>
        <dbReference type="EMBL" id="ELQ42242.1"/>
    </source>
</evidence>
<feature type="compositionally biased region" description="Basic and acidic residues" evidence="1">
    <location>
        <begin position="62"/>
        <end position="73"/>
    </location>
</feature>
<gene>
    <name evidence="2" type="ORF">OOU_Y34scaffold00222g18</name>
</gene>
<dbReference type="EMBL" id="JH793580">
    <property type="protein sequence ID" value="ELQ42242.1"/>
    <property type="molecule type" value="Genomic_DNA"/>
</dbReference>
<name>A0AA97PPK1_PYRO3</name>
<proteinExistence type="predicted"/>
<reference evidence="2" key="1">
    <citation type="journal article" date="2012" name="PLoS Genet.">
        <title>Comparative analysis of the genomes of two field isolates of the rice blast fungus Magnaporthe oryzae.</title>
        <authorList>
            <person name="Xue M."/>
            <person name="Yang J."/>
            <person name="Li Z."/>
            <person name="Hu S."/>
            <person name="Yao N."/>
            <person name="Dean R.A."/>
            <person name="Zhao W."/>
            <person name="Shen M."/>
            <person name="Zhang H."/>
            <person name="Li C."/>
            <person name="Liu L."/>
            <person name="Cao L."/>
            <person name="Xu X."/>
            <person name="Xing Y."/>
            <person name="Hsiang T."/>
            <person name="Zhang Z."/>
            <person name="Xu J.R."/>
            <person name="Peng Y.L."/>
        </authorList>
    </citation>
    <scope>NUCLEOTIDE SEQUENCE</scope>
    <source>
        <strain evidence="2">Y34</strain>
    </source>
</reference>
<feature type="compositionally biased region" description="Basic and acidic residues" evidence="1">
    <location>
        <begin position="40"/>
        <end position="54"/>
    </location>
</feature>
<evidence type="ECO:0000256" key="1">
    <source>
        <dbReference type="SAM" id="MobiDB-lite"/>
    </source>
</evidence>
<dbReference type="AlphaFoldDB" id="A0AA97PPK1"/>
<sequence length="73" mass="7755">MVEWRGGVVRDDGVLLSVAGATGPPHLRLSRRNATSSPGPRDKKGKTFDGEMKSKGCGAKTGIHDHLSRLADD</sequence>
<organism evidence="2">
    <name type="scientific">Pyricularia oryzae (strain Y34)</name>
    <name type="common">Rice blast fungus</name>
    <name type="synonym">Magnaporthe oryzae</name>
    <dbReference type="NCBI Taxonomy" id="1143189"/>
    <lineage>
        <taxon>Eukaryota</taxon>
        <taxon>Fungi</taxon>
        <taxon>Dikarya</taxon>
        <taxon>Ascomycota</taxon>
        <taxon>Pezizomycotina</taxon>
        <taxon>Sordariomycetes</taxon>
        <taxon>Sordariomycetidae</taxon>
        <taxon>Magnaporthales</taxon>
        <taxon>Pyriculariaceae</taxon>
        <taxon>Pyricularia</taxon>
    </lineage>
</organism>
<dbReference type="Proteomes" id="UP000011086">
    <property type="component" value="Unassembled WGS sequence"/>
</dbReference>
<accession>A0AA97PPK1</accession>
<feature type="region of interest" description="Disordered" evidence="1">
    <location>
        <begin position="18"/>
        <end position="73"/>
    </location>
</feature>